<dbReference type="AlphaFoldDB" id="A0A5N0TLQ5"/>
<dbReference type="SUPFAM" id="SSF55154">
    <property type="entry name" value="CYTH-like phosphatases"/>
    <property type="match status" value="1"/>
</dbReference>
<reference evidence="3" key="1">
    <citation type="submission" date="2019-09" db="EMBL/GenBank/DDBJ databases">
        <title>Mumia zhuanghuii sp. nov. isolated from the intestinal contents of plateau pika (Ochotona curzoniae) in the Qinghai-Tibet plateau of China.</title>
        <authorList>
            <person name="Tian Z."/>
        </authorList>
    </citation>
    <scope>NUCLEOTIDE SEQUENCE [LARGE SCALE GENOMIC DNA]</scope>
    <source>
        <strain evidence="3">L-033</strain>
    </source>
</reference>
<dbReference type="SMART" id="SM01118">
    <property type="entry name" value="CYTH"/>
    <property type="match status" value="1"/>
</dbReference>
<dbReference type="EMBL" id="VYUY01000003">
    <property type="protein sequence ID" value="KAA9135932.1"/>
    <property type="molecule type" value="Genomic_DNA"/>
</dbReference>
<dbReference type="RefSeq" id="WP_150891785.1">
    <property type="nucleotide sequence ID" value="NZ_VYUY01000003.1"/>
</dbReference>
<dbReference type="Gene3D" id="2.40.320.10">
    <property type="entry name" value="Hypothetical Protein Pfu-838710-001"/>
    <property type="match status" value="1"/>
</dbReference>
<evidence type="ECO:0000313" key="2">
    <source>
        <dbReference type="EMBL" id="KAA9135932.1"/>
    </source>
</evidence>
<dbReference type="InterPro" id="IPR023577">
    <property type="entry name" value="CYTH_domain"/>
</dbReference>
<evidence type="ECO:0000313" key="3">
    <source>
        <dbReference type="Proteomes" id="UP000326838"/>
    </source>
</evidence>
<protein>
    <submittedName>
        <fullName evidence="2">CYTH domain-containing protein</fullName>
    </submittedName>
</protein>
<comment type="caution">
    <text evidence="2">The sequence shown here is derived from an EMBL/GenBank/DDBJ whole genome shotgun (WGS) entry which is preliminary data.</text>
</comment>
<organism evidence="2 3">
    <name type="scientific">Microbacterium caowuchunii</name>
    <dbReference type="NCBI Taxonomy" id="2614638"/>
    <lineage>
        <taxon>Bacteria</taxon>
        <taxon>Bacillati</taxon>
        <taxon>Actinomycetota</taxon>
        <taxon>Actinomycetes</taxon>
        <taxon>Micrococcales</taxon>
        <taxon>Microbacteriaceae</taxon>
        <taxon>Microbacterium</taxon>
    </lineage>
</organism>
<name>A0A5N0TLQ5_9MICO</name>
<dbReference type="InterPro" id="IPR033469">
    <property type="entry name" value="CYTH-like_dom_sf"/>
</dbReference>
<evidence type="ECO:0000259" key="1">
    <source>
        <dbReference type="PROSITE" id="PS51707"/>
    </source>
</evidence>
<dbReference type="Pfam" id="PF01928">
    <property type="entry name" value="CYTH"/>
    <property type="match status" value="1"/>
</dbReference>
<dbReference type="PROSITE" id="PS51707">
    <property type="entry name" value="CYTH"/>
    <property type="match status" value="1"/>
</dbReference>
<feature type="domain" description="CYTH" evidence="1">
    <location>
        <begin position="11"/>
        <end position="208"/>
    </location>
</feature>
<dbReference type="CDD" id="cd07374">
    <property type="entry name" value="CYTH-like_Pase"/>
    <property type="match status" value="1"/>
</dbReference>
<sequence length="208" mass="22392">MSDGHDEPTRSVEVEVKFDVDETAVLPDWSGLPGVTAIGAPELRELDARYLDTEDLALGRARVALRRRTGGPDAGWHVKSSAAEGRHEWHWPLGESEELPEVVAAAVRTWGAPPFTPLARIRNRRTAYALTDAAGGLVAEVVDDHVTATAERTGAVSNWREWEIELGPAAPADERWRSVFFSAVAELVAAAGGRPAASESKLARALGL</sequence>
<dbReference type="Proteomes" id="UP000326838">
    <property type="component" value="Unassembled WGS sequence"/>
</dbReference>
<proteinExistence type="predicted"/>
<accession>A0A5N0TLQ5</accession>
<gene>
    <name evidence="2" type="ORF">F6B40_01785</name>
</gene>
<keyword evidence="3" id="KW-1185">Reference proteome</keyword>